<dbReference type="OrthoDB" id="3233977at2"/>
<keyword evidence="3" id="KW-0732">Signal</keyword>
<feature type="signal peptide" evidence="3">
    <location>
        <begin position="1"/>
        <end position="23"/>
    </location>
</feature>
<keyword evidence="2" id="KW-0812">Transmembrane</keyword>
<dbReference type="InterPro" id="IPR042229">
    <property type="entry name" value="Listeria/Bacterioides_rpt_sf"/>
</dbReference>
<dbReference type="InterPro" id="IPR013378">
    <property type="entry name" value="InlB-like_B-rpt"/>
</dbReference>
<accession>A0A261FSS0</accession>
<dbReference type="AlphaFoldDB" id="A0A261FSS0"/>
<dbReference type="STRING" id="1603886.GCA_001895165_01706"/>
<feature type="chain" id="PRO_5043153369" evidence="3">
    <location>
        <begin position="24"/>
        <end position="314"/>
    </location>
</feature>
<evidence type="ECO:0000256" key="3">
    <source>
        <dbReference type="SAM" id="SignalP"/>
    </source>
</evidence>
<keyword evidence="2" id="KW-1133">Transmembrane helix</keyword>
<dbReference type="Gene3D" id="2.60.40.4270">
    <property type="entry name" value="Listeria-Bacteroides repeat domain"/>
    <property type="match status" value="1"/>
</dbReference>
<protein>
    <submittedName>
        <fullName evidence="4">Listeria-Bacteroides repeat domain</fullName>
    </submittedName>
</protein>
<evidence type="ECO:0000256" key="2">
    <source>
        <dbReference type="SAM" id="Phobius"/>
    </source>
</evidence>
<dbReference type="RefSeq" id="WP_072726539.1">
    <property type="nucleotide sequence ID" value="NZ_BDIS01000024.1"/>
</dbReference>
<evidence type="ECO:0000313" key="4">
    <source>
        <dbReference type="EMBL" id="OZG62232.1"/>
    </source>
</evidence>
<dbReference type="GO" id="GO:0030313">
    <property type="term" value="C:cell envelope"/>
    <property type="evidence" value="ECO:0007669"/>
    <property type="project" value="UniProtKB-SubCell"/>
</dbReference>
<comment type="caution">
    <text evidence="4">The sequence shown here is derived from an EMBL/GenBank/DDBJ whole genome shotgun (WGS) entry which is preliminary data.</text>
</comment>
<keyword evidence="2" id="KW-0472">Membrane</keyword>
<evidence type="ECO:0000313" key="5">
    <source>
        <dbReference type="Proteomes" id="UP000216352"/>
    </source>
</evidence>
<comment type="subcellular location">
    <subcellularLocation>
        <location evidence="1">Cell envelope</location>
    </subcellularLocation>
</comment>
<dbReference type="Proteomes" id="UP000216352">
    <property type="component" value="Unassembled WGS sequence"/>
</dbReference>
<sequence>MAWVLSVVMLAALAGWAVPAASADEPAASAEVTVDFDADGGSAVESQRVAAGGLVAAPDDPTRDGYVFDGWWTSAGDDGRLWDFDADTASDSMTLTARWLETDFVVNIEDGWVWVWTDNEDAQVICAGDGCSTHEWFDIGEDGIWIAPTNGDERTLVVRRGSGPEHTLVTWTPADYEDWLTAEVSGTSVEFSAESADGEAPVVYRVYDETLGFIRESEETGRFDDLYPDSYVGYAYWPATDIELGVLQVSATCEFETVETSQSDSDDASDGTAADVADVDIPDAGVIAVAVAGAVVALGVLVGAALVARRRRNR</sequence>
<dbReference type="EMBL" id="MWWX01000005">
    <property type="protein sequence ID" value="OZG62232.1"/>
    <property type="molecule type" value="Genomic_DNA"/>
</dbReference>
<proteinExistence type="predicted"/>
<reference evidence="4 5" key="1">
    <citation type="journal article" date="2017" name="BMC Genomics">
        <title>Comparative genomic and phylogenomic analyses of the Bifidobacteriaceae family.</title>
        <authorList>
            <person name="Lugli G.A."/>
            <person name="Milani C."/>
            <person name="Turroni F."/>
            <person name="Duranti S."/>
            <person name="Mancabelli L."/>
            <person name="Mangifesta M."/>
            <person name="Ferrario C."/>
            <person name="Modesto M."/>
            <person name="Mattarelli P."/>
            <person name="Jiri K."/>
            <person name="van Sinderen D."/>
            <person name="Ventura M."/>
        </authorList>
    </citation>
    <scope>NUCLEOTIDE SEQUENCE [LARGE SCALE GENOMIC DNA]</scope>
    <source>
        <strain evidence="4 5">DSM 28807</strain>
    </source>
</reference>
<name>A0A261FSS0_9BIFI</name>
<organism evidence="4 5">
    <name type="scientific">Bifidobacterium lemurum</name>
    <dbReference type="NCBI Taxonomy" id="1603886"/>
    <lineage>
        <taxon>Bacteria</taxon>
        <taxon>Bacillati</taxon>
        <taxon>Actinomycetota</taxon>
        <taxon>Actinomycetes</taxon>
        <taxon>Bifidobacteriales</taxon>
        <taxon>Bifidobacteriaceae</taxon>
        <taxon>Bifidobacterium</taxon>
    </lineage>
</organism>
<dbReference type="Pfam" id="PF09479">
    <property type="entry name" value="Flg_new"/>
    <property type="match status" value="1"/>
</dbReference>
<feature type="transmembrane region" description="Helical" evidence="2">
    <location>
        <begin position="286"/>
        <end position="308"/>
    </location>
</feature>
<evidence type="ECO:0000256" key="1">
    <source>
        <dbReference type="ARBA" id="ARBA00004196"/>
    </source>
</evidence>
<keyword evidence="5" id="KW-1185">Reference proteome</keyword>
<dbReference type="NCBIfam" id="TIGR02543">
    <property type="entry name" value="List_Bact_rpt"/>
    <property type="match status" value="1"/>
</dbReference>
<gene>
    <name evidence="4" type="ORF">BLEM_0778</name>
</gene>